<keyword evidence="2 5" id="KW-0808">Transferase</keyword>
<gene>
    <name evidence="5" type="ORF">EBB54_06820</name>
</gene>
<proteinExistence type="inferred from homology"/>
<dbReference type="GO" id="GO:0003676">
    <property type="term" value="F:nucleic acid binding"/>
    <property type="evidence" value="ECO:0007669"/>
    <property type="project" value="InterPro"/>
</dbReference>
<dbReference type="PANTHER" id="PTHR12829:SF7">
    <property type="entry name" value="N6-ADENOSINE-METHYLTRANSFERASE CATALYTIC SUBUNIT"/>
    <property type="match status" value="1"/>
</dbReference>
<keyword evidence="1 5" id="KW-0489">Methyltransferase</keyword>
<dbReference type="GO" id="GO:0008168">
    <property type="term" value="F:methyltransferase activity"/>
    <property type="evidence" value="ECO:0007669"/>
    <property type="project" value="UniProtKB-KW"/>
</dbReference>
<name>A0A426DEQ2_9FIRM</name>
<dbReference type="GO" id="GO:0032259">
    <property type="term" value="P:methylation"/>
    <property type="evidence" value="ECO:0007669"/>
    <property type="project" value="UniProtKB-KW"/>
</dbReference>
<dbReference type="InterPro" id="IPR007757">
    <property type="entry name" value="MT-A70-like"/>
</dbReference>
<accession>A0A426DEQ2</accession>
<dbReference type="AlphaFoldDB" id="A0A426DEQ2"/>
<reference evidence="5" key="1">
    <citation type="submission" date="2018-10" db="EMBL/GenBank/DDBJ databases">
        <title>Schaedlerella arabinophila gen. nov. sp. nov., isolated from the mouse intestinal tract and comparative analysis with the genome of the closely related altered Schaedler flora strain ASF502.</title>
        <authorList>
            <person name="Miyake S."/>
            <person name="Soh M."/>
            <person name="Seedorf H."/>
        </authorList>
    </citation>
    <scope>NUCLEOTIDE SEQUENCE [LARGE SCALE GENOMIC DNA]</scope>
    <source>
        <strain evidence="5">DSM 106076</strain>
    </source>
</reference>
<dbReference type="InterPro" id="IPR029063">
    <property type="entry name" value="SAM-dependent_MTases_sf"/>
</dbReference>
<protein>
    <submittedName>
        <fullName evidence="5">DNA methyltransferase</fullName>
    </submittedName>
</protein>
<evidence type="ECO:0000256" key="1">
    <source>
        <dbReference type="ARBA" id="ARBA00022603"/>
    </source>
</evidence>
<evidence type="ECO:0000256" key="3">
    <source>
        <dbReference type="ARBA" id="ARBA00022691"/>
    </source>
</evidence>
<evidence type="ECO:0000313" key="6">
    <source>
        <dbReference type="Proteomes" id="UP000274920"/>
    </source>
</evidence>
<evidence type="ECO:0000256" key="4">
    <source>
        <dbReference type="PROSITE-ProRule" id="PRU00489"/>
    </source>
</evidence>
<sequence>METEQKYNIVYADPPWRYDNKRVQGGAEKHYGTMGTEDICALPVADICAEDCTLFLWVTFPQLPEALRVMESWGFRYKTVAFVWLKQNRKSLGWFYGLGFWTRGNAEICLLGVKGHPRRRSARVHQFIISPLEAHSKKPDETREKIVELMGDLPRVELFARQRVPGWEAWGNEVESSVILESEGDGRKKNGEAE</sequence>
<comment type="caution">
    <text evidence="5">The sequence shown here is derived from an EMBL/GenBank/DDBJ whole genome shotgun (WGS) entry which is preliminary data.</text>
</comment>
<dbReference type="RefSeq" id="WP_125126850.1">
    <property type="nucleotide sequence ID" value="NZ_RHJS01000002.1"/>
</dbReference>
<dbReference type="Proteomes" id="UP000274920">
    <property type="component" value="Unassembled WGS sequence"/>
</dbReference>
<organism evidence="5 6">
    <name type="scientific">Schaedlerella arabinosiphila</name>
    <dbReference type="NCBI Taxonomy" id="2044587"/>
    <lineage>
        <taxon>Bacteria</taxon>
        <taxon>Bacillati</taxon>
        <taxon>Bacillota</taxon>
        <taxon>Clostridia</taxon>
        <taxon>Lachnospirales</taxon>
        <taxon>Lachnospiraceae</taxon>
        <taxon>Schaedlerella</taxon>
    </lineage>
</organism>
<dbReference type="PROSITE" id="PS00092">
    <property type="entry name" value="N6_MTASE"/>
    <property type="match status" value="1"/>
</dbReference>
<comment type="similarity">
    <text evidence="4">Belongs to the MT-A70-like family.</text>
</comment>
<keyword evidence="3" id="KW-0949">S-adenosyl-L-methionine</keyword>
<dbReference type="InterPro" id="IPR002052">
    <property type="entry name" value="DNA_methylase_N6_adenine_CS"/>
</dbReference>
<dbReference type="Pfam" id="PF05063">
    <property type="entry name" value="MT-A70"/>
    <property type="match status" value="1"/>
</dbReference>
<dbReference type="SUPFAM" id="SSF53335">
    <property type="entry name" value="S-adenosyl-L-methionine-dependent methyltransferases"/>
    <property type="match status" value="1"/>
</dbReference>
<evidence type="ECO:0000313" key="5">
    <source>
        <dbReference type="EMBL" id="RRK31113.1"/>
    </source>
</evidence>
<dbReference type="PANTHER" id="PTHR12829">
    <property type="entry name" value="N6-ADENOSINE-METHYLTRANSFERASE"/>
    <property type="match status" value="1"/>
</dbReference>
<keyword evidence="6" id="KW-1185">Reference proteome</keyword>
<evidence type="ECO:0000256" key="2">
    <source>
        <dbReference type="ARBA" id="ARBA00022679"/>
    </source>
</evidence>
<dbReference type="PROSITE" id="PS51143">
    <property type="entry name" value="MT_A70"/>
    <property type="match status" value="1"/>
</dbReference>
<dbReference type="EMBL" id="RHJS01000002">
    <property type="protein sequence ID" value="RRK31113.1"/>
    <property type="molecule type" value="Genomic_DNA"/>
</dbReference>